<comment type="caution">
    <text evidence="1">The sequence shown here is derived from an EMBL/GenBank/DDBJ whole genome shotgun (WGS) entry which is preliminary data.</text>
</comment>
<evidence type="ECO:0008006" key="3">
    <source>
        <dbReference type="Google" id="ProtNLM"/>
    </source>
</evidence>
<proteinExistence type="predicted"/>
<dbReference type="RefSeq" id="WP_150010581.1">
    <property type="nucleotide sequence ID" value="NZ_VWSG01000002.1"/>
</dbReference>
<protein>
    <recommendedName>
        <fullName evidence="3">HTH cro/C1-type domain-containing protein</fullName>
    </recommendedName>
</protein>
<evidence type="ECO:0000313" key="1">
    <source>
        <dbReference type="EMBL" id="KAA5537882.1"/>
    </source>
</evidence>
<dbReference type="Proteomes" id="UP000325141">
    <property type="component" value="Unassembled WGS sequence"/>
</dbReference>
<reference evidence="1 2" key="1">
    <citation type="submission" date="2019-09" db="EMBL/GenBank/DDBJ databases">
        <title>Genome sequence and assembly of Flavobacterium sp.</title>
        <authorList>
            <person name="Chhetri G."/>
        </authorList>
    </citation>
    <scope>NUCLEOTIDE SEQUENCE [LARGE SCALE GENOMIC DNA]</scope>
    <source>
        <strain evidence="1 2">SNL9</strain>
    </source>
</reference>
<gene>
    <name evidence="1" type="ORF">F0460_04255</name>
</gene>
<dbReference type="EMBL" id="VWSG01000002">
    <property type="protein sequence ID" value="KAA5537882.1"/>
    <property type="molecule type" value="Genomic_DNA"/>
</dbReference>
<evidence type="ECO:0000313" key="2">
    <source>
        <dbReference type="Proteomes" id="UP000325141"/>
    </source>
</evidence>
<sequence>MNSKKLNTKVENKDLFLHSNKLICNFISQKFIYKYTTEEENKKVSLRKYEDKTGITHTTLQKLVSENGYNIPTAVIFVILHYENVALSTFFKEFEQFCKTQYPLDELLSK</sequence>
<organism evidence="1 2">
    <name type="scientific">Paenimyroides baculatum</name>
    <dbReference type="NCBI Taxonomy" id="2608000"/>
    <lineage>
        <taxon>Bacteria</taxon>
        <taxon>Pseudomonadati</taxon>
        <taxon>Bacteroidota</taxon>
        <taxon>Flavobacteriia</taxon>
        <taxon>Flavobacteriales</taxon>
        <taxon>Flavobacteriaceae</taxon>
        <taxon>Paenimyroides</taxon>
    </lineage>
</organism>
<accession>A0A5M6CV69</accession>
<dbReference type="AlphaFoldDB" id="A0A5M6CV69"/>
<keyword evidence="2" id="KW-1185">Reference proteome</keyword>
<name>A0A5M6CV69_9FLAO</name>